<dbReference type="RefSeq" id="WP_242163765.1">
    <property type="nucleotide sequence ID" value="NZ_JAJMLW010000001.1"/>
</dbReference>
<reference evidence="1" key="1">
    <citation type="submission" date="2021-11" db="EMBL/GenBank/DDBJ databases">
        <title>A Novel Adlercreutzia Species, isolated from a Allomyrina dichotoma larva feces.</title>
        <authorList>
            <person name="Suh M.K."/>
        </authorList>
    </citation>
    <scope>NUCLEOTIDE SEQUENCE</scope>
    <source>
        <strain evidence="1">JBNU-10</strain>
    </source>
</reference>
<accession>A0ABS9WGT1</accession>
<dbReference type="Proteomes" id="UP001430755">
    <property type="component" value="Unassembled WGS sequence"/>
</dbReference>
<keyword evidence="2" id="KW-1185">Reference proteome</keyword>
<protein>
    <recommendedName>
        <fullName evidence="3">Phage tail protein</fullName>
    </recommendedName>
</protein>
<comment type="caution">
    <text evidence="1">The sequence shown here is derived from an EMBL/GenBank/DDBJ whole genome shotgun (WGS) entry which is preliminary data.</text>
</comment>
<organism evidence="1 2">
    <name type="scientific">Adlercreutzia faecimuris</name>
    <dbReference type="NCBI Taxonomy" id="2897341"/>
    <lineage>
        <taxon>Bacteria</taxon>
        <taxon>Bacillati</taxon>
        <taxon>Actinomycetota</taxon>
        <taxon>Coriobacteriia</taxon>
        <taxon>Eggerthellales</taxon>
        <taxon>Eggerthellaceae</taxon>
        <taxon>Adlercreutzia</taxon>
    </lineage>
</organism>
<evidence type="ECO:0008006" key="3">
    <source>
        <dbReference type="Google" id="ProtNLM"/>
    </source>
</evidence>
<dbReference type="EMBL" id="JAJMLW010000001">
    <property type="protein sequence ID" value="MCI2241522.1"/>
    <property type="molecule type" value="Genomic_DNA"/>
</dbReference>
<evidence type="ECO:0000313" key="2">
    <source>
        <dbReference type="Proteomes" id="UP001430755"/>
    </source>
</evidence>
<sequence>MADAFEFDAAAGKPAALTVNGYGARAYATAVGVSEDDSFGLYEVTCQVRFVVDGGLWTMEHPRFFAAGSGDGLNYPYDYPYNFGSGTGQHVANPGSPPAPVVITVYGPAEGPKVVIAGNSYEVDAAVDAGGRLVIDGLAKTITLYDAYGRAENAFSKRRGVQREGSGSYVFQRVPRGQSPVSWDGGFSFEARVVEVRGSPIPEVPRWW</sequence>
<proteinExistence type="predicted"/>
<gene>
    <name evidence="1" type="ORF">LPT13_04035</name>
</gene>
<name>A0ABS9WGT1_9ACTN</name>
<evidence type="ECO:0000313" key="1">
    <source>
        <dbReference type="EMBL" id="MCI2241522.1"/>
    </source>
</evidence>